<evidence type="ECO:0000256" key="4">
    <source>
        <dbReference type="ARBA" id="ARBA00023136"/>
    </source>
</evidence>
<comment type="function">
    <text evidence="5">Interacts with outer membrane receptor proteins that carry out high-affinity binding and energy dependent uptake into the periplasmic space of specific substrates. It could act to transduce energy from the cytoplasmic membrane to specific energy-requiring processes in the outer membrane, resulting in the release into the periplasm of ligands bound by these outer membrane proteins.</text>
</comment>
<protein>
    <recommendedName>
        <fullName evidence="5">Protein TonB</fullName>
    </recommendedName>
</protein>
<dbReference type="GO" id="GO:0005886">
    <property type="term" value="C:plasma membrane"/>
    <property type="evidence" value="ECO:0007669"/>
    <property type="project" value="UniProtKB-SubCell"/>
</dbReference>
<reference evidence="8 9" key="1">
    <citation type="submission" date="2019-09" db="EMBL/GenBank/DDBJ databases">
        <title>NBRP : Genome information of microbial organism related human and environment.</title>
        <authorList>
            <person name="Hattori M."/>
            <person name="Oshima K."/>
            <person name="Inaba H."/>
            <person name="Suda W."/>
            <person name="Sakamoto M."/>
            <person name="Iino T."/>
            <person name="Kitahara M."/>
            <person name="Oshida Y."/>
            <person name="Iida T."/>
            <person name="Kudo T."/>
            <person name="Itoh T."/>
            <person name="Ohkuma M."/>
        </authorList>
    </citation>
    <scope>NUCLEOTIDE SEQUENCE [LARGE SCALE GENOMIC DNA]</scope>
    <source>
        <strain evidence="8 9">Hi-2</strain>
    </source>
</reference>
<dbReference type="GO" id="GO:0055085">
    <property type="term" value="P:transmembrane transport"/>
    <property type="evidence" value="ECO:0007669"/>
    <property type="project" value="InterPro"/>
</dbReference>
<keyword evidence="3" id="KW-1133">Transmembrane helix</keyword>
<dbReference type="Proteomes" id="UP000322084">
    <property type="component" value="Unassembled WGS sequence"/>
</dbReference>
<dbReference type="GO" id="GO:0030288">
    <property type="term" value="C:outer membrane-bounded periplasmic space"/>
    <property type="evidence" value="ECO:0007669"/>
    <property type="project" value="InterPro"/>
</dbReference>
<dbReference type="Pfam" id="PF03544">
    <property type="entry name" value="TonB_C"/>
    <property type="match status" value="1"/>
</dbReference>
<dbReference type="NCBIfam" id="TIGR01352">
    <property type="entry name" value="tonB_Cterm"/>
    <property type="match status" value="1"/>
</dbReference>
<evidence type="ECO:0000259" key="7">
    <source>
        <dbReference type="PROSITE" id="PS52015"/>
    </source>
</evidence>
<feature type="chain" id="PRO_5022924334" description="Protein TonB" evidence="6">
    <location>
        <begin position="28"/>
        <end position="123"/>
    </location>
</feature>
<dbReference type="PRINTS" id="PR01374">
    <property type="entry name" value="TONBPROTEIN"/>
</dbReference>
<evidence type="ECO:0000313" key="8">
    <source>
        <dbReference type="EMBL" id="GEQ99094.1"/>
    </source>
</evidence>
<organism evidence="8 9">
    <name type="scientific">Iodidimonas gelatinilytica</name>
    <dbReference type="NCBI Taxonomy" id="1236966"/>
    <lineage>
        <taxon>Bacteria</taxon>
        <taxon>Pseudomonadati</taxon>
        <taxon>Pseudomonadota</taxon>
        <taxon>Alphaproteobacteria</taxon>
        <taxon>Iodidimonadales</taxon>
        <taxon>Iodidimonadaceae</taxon>
        <taxon>Iodidimonas</taxon>
    </lineage>
</organism>
<keyword evidence="5" id="KW-0653">Protein transport</keyword>
<dbReference type="AlphaFoldDB" id="A0A5A7MU00"/>
<dbReference type="GO" id="GO:0015031">
    <property type="term" value="P:protein transport"/>
    <property type="evidence" value="ECO:0007669"/>
    <property type="project" value="UniProtKB-UniRule"/>
</dbReference>
<proteinExistence type="inferred from homology"/>
<comment type="similarity">
    <text evidence="5">Belongs to the TonB family.</text>
</comment>
<dbReference type="InterPro" id="IPR006260">
    <property type="entry name" value="TonB/TolA_C"/>
</dbReference>
<dbReference type="InterPro" id="IPR003538">
    <property type="entry name" value="TonB"/>
</dbReference>
<keyword evidence="5" id="KW-1003">Cell membrane</keyword>
<dbReference type="Gene3D" id="3.30.1150.10">
    <property type="match status" value="1"/>
</dbReference>
<name>A0A5A7MU00_9PROT</name>
<feature type="signal peptide" evidence="6">
    <location>
        <begin position="1"/>
        <end position="27"/>
    </location>
</feature>
<dbReference type="GO" id="GO:0031992">
    <property type="term" value="F:energy transducer activity"/>
    <property type="evidence" value="ECO:0007669"/>
    <property type="project" value="InterPro"/>
</dbReference>
<evidence type="ECO:0000256" key="6">
    <source>
        <dbReference type="SAM" id="SignalP"/>
    </source>
</evidence>
<keyword evidence="6" id="KW-0732">Signal</keyword>
<keyword evidence="5" id="KW-0813">Transport</keyword>
<evidence type="ECO:0000256" key="3">
    <source>
        <dbReference type="ARBA" id="ARBA00022989"/>
    </source>
</evidence>
<dbReference type="RefSeq" id="WP_210431950.1">
    <property type="nucleotide sequence ID" value="NZ_BKCL01000012.1"/>
</dbReference>
<accession>A0A5A7MU00</accession>
<evidence type="ECO:0000256" key="2">
    <source>
        <dbReference type="ARBA" id="ARBA00022692"/>
    </source>
</evidence>
<sequence length="123" mass="13370">MRPSFKGLILGLTAGVVMAAGATGANAADATSWKRSIAKVVAQKQVYPRSALRREIEGSARVKVTIARDGTIANFEMLEDTGHEVLDREVPKLMERINPLPTPPSDLSDAELTFILPLSWVLR</sequence>
<keyword evidence="4" id="KW-0472">Membrane</keyword>
<comment type="subcellular location">
    <subcellularLocation>
        <location evidence="5">Cell inner membrane</location>
        <topology evidence="5">Single-pass membrane protein</topology>
        <orientation evidence="5">Periplasmic side</orientation>
    </subcellularLocation>
    <subcellularLocation>
        <location evidence="1">Membrane</location>
        <topology evidence="1">Single-pass membrane protein</topology>
    </subcellularLocation>
</comment>
<evidence type="ECO:0000313" key="9">
    <source>
        <dbReference type="Proteomes" id="UP000322084"/>
    </source>
</evidence>
<gene>
    <name evidence="8" type="ORF">JCM17844_27310</name>
</gene>
<evidence type="ECO:0000256" key="5">
    <source>
        <dbReference type="RuleBase" id="RU362123"/>
    </source>
</evidence>
<keyword evidence="2" id="KW-0812">Transmembrane</keyword>
<evidence type="ECO:0000256" key="1">
    <source>
        <dbReference type="ARBA" id="ARBA00004167"/>
    </source>
</evidence>
<comment type="caution">
    <text evidence="8">The sequence shown here is derived from an EMBL/GenBank/DDBJ whole genome shotgun (WGS) entry which is preliminary data.</text>
</comment>
<keyword evidence="5" id="KW-0997">Cell inner membrane</keyword>
<feature type="domain" description="TonB C-terminal" evidence="7">
    <location>
        <begin position="32"/>
        <end position="123"/>
    </location>
</feature>
<dbReference type="PROSITE" id="PS52015">
    <property type="entry name" value="TONB_CTD"/>
    <property type="match status" value="1"/>
</dbReference>
<dbReference type="EMBL" id="BKCL01000012">
    <property type="protein sequence ID" value="GEQ99094.1"/>
    <property type="molecule type" value="Genomic_DNA"/>
</dbReference>
<dbReference type="InterPro" id="IPR037682">
    <property type="entry name" value="TonB_C"/>
</dbReference>
<keyword evidence="5" id="KW-0735">Signal-anchor</keyword>
<dbReference type="GO" id="GO:0015891">
    <property type="term" value="P:siderophore transport"/>
    <property type="evidence" value="ECO:0007669"/>
    <property type="project" value="InterPro"/>
</dbReference>
<dbReference type="SUPFAM" id="SSF74653">
    <property type="entry name" value="TolA/TonB C-terminal domain"/>
    <property type="match status" value="1"/>
</dbReference>